<sequence length="413" mass="44423">MSDFREQALHYHSHPVPGKISIELTKPAETAHDLALAYSPGVAEPVREIAADPVNAYKYTGKGNLVAVITNGTAILGLGNLGPLASKPVMEGKALLFKRFAGIDSIDIEVKHRTTEDFINTVANIADTFGGINLEDIKAPECFEIEKALIERCSIPVFHDDQHGTAIVTAAGMINALEVQGKDIEDAVIVCLGAGAAAIACMELLIKCGALREHIYMLDRKGVIHTRRDDLNEYKQLFANNTDKRTLQDVIEDADVFVGVSGPNLLSADDLKLMAAKPVVFACSNPDPEIDPALAHGARSDLIMATGRSDYPNQVNNVLCFPFIFRGALDVRASEINDEMKIAAVEAIRSIAKEPVPPEVLKAAGVDKLAFGAEYIIPKPMDPRLLPRIAKAVALAAIASGVAQIELPANYME</sequence>
<dbReference type="SUPFAM" id="SSF53223">
    <property type="entry name" value="Aminoacid dehydrogenase-like, N-terminal domain"/>
    <property type="match status" value="1"/>
</dbReference>
<feature type="binding site" evidence="11">
    <location>
        <position position="135"/>
    </location>
    <ligand>
        <name>a divalent metal cation</name>
        <dbReference type="ChEBI" id="CHEBI:60240"/>
    </ligand>
</feature>
<dbReference type="PANTHER" id="PTHR43237">
    <property type="entry name" value="NADP-DEPENDENT MALIC ENZYME"/>
    <property type="match status" value="1"/>
</dbReference>
<dbReference type="Pfam" id="PF03949">
    <property type="entry name" value="Malic_M"/>
    <property type="match status" value="1"/>
</dbReference>
<feature type="active site" description="Proton donor" evidence="9">
    <location>
        <position position="38"/>
    </location>
</feature>
<keyword evidence="4" id="KW-0560">Oxidoreductase</keyword>
<feature type="binding site" evidence="11">
    <location>
        <position position="161"/>
    </location>
    <ligand>
        <name>a divalent metal cation</name>
        <dbReference type="ChEBI" id="CHEBI:60240"/>
    </ligand>
</feature>
<dbReference type="GeneID" id="300942993"/>
<comment type="catalytic activity">
    <reaction evidence="7">
        <text>(S)-malate + NADP(+) = pyruvate + CO2 + NADPH</text>
        <dbReference type="Rhea" id="RHEA:18253"/>
        <dbReference type="ChEBI" id="CHEBI:15361"/>
        <dbReference type="ChEBI" id="CHEBI:15589"/>
        <dbReference type="ChEBI" id="CHEBI:16526"/>
        <dbReference type="ChEBI" id="CHEBI:57783"/>
        <dbReference type="ChEBI" id="CHEBI:58349"/>
        <dbReference type="EC" id="1.1.1.40"/>
    </reaction>
</comment>
<dbReference type="AlphaFoldDB" id="A0AAC9XZ10"/>
<comment type="similarity">
    <text evidence="2">Belongs to the malic enzymes family.</text>
</comment>
<keyword evidence="3 11" id="KW-0479">Metal-binding</keyword>
<dbReference type="SMART" id="SM00919">
    <property type="entry name" value="Malic_M"/>
    <property type="match status" value="1"/>
</dbReference>
<accession>A0AAC9XZ10</accession>
<dbReference type="InterPro" id="IPR036291">
    <property type="entry name" value="NAD(P)-bd_dom_sf"/>
</dbReference>
<protein>
    <recommendedName>
        <fullName evidence="6">NADP-dependent malic enzyme</fullName>
        <ecNumber evidence="5">1.1.1.40</ecNumber>
    </recommendedName>
</protein>
<dbReference type="FunFam" id="3.40.50.10380:FF:000003">
    <property type="entry name" value="NADP-dependent malic enzyme"/>
    <property type="match status" value="1"/>
</dbReference>
<feature type="domain" description="Malic enzyme N-terminal" evidence="13">
    <location>
        <begin position="17"/>
        <end position="150"/>
    </location>
</feature>
<dbReference type="InterPro" id="IPR051674">
    <property type="entry name" value="Malate_Decarboxylase"/>
</dbReference>
<evidence type="ECO:0000259" key="12">
    <source>
        <dbReference type="SMART" id="SM00919"/>
    </source>
</evidence>
<evidence type="ECO:0000256" key="8">
    <source>
        <dbReference type="ARBA" id="ARBA00051384"/>
    </source>
</evidence>
<dbReference type="Proteomes" id="UP000198329">
    <property type="component" value="Chromosome I"/>
</dbReference>
<dbReference type="EMBL" id="CP011036">
    <property type="protein sequence ID" value="ASM55369.1"/>
    <property type="molecule type" value="Genomic_DNA"/>
</dbReference>
<evidence type="ECO:0000256" key="2">
    <source>
        <dbReference type="ARBA" id="ARBA00008785"/>
    </source>
</evidence>
<dbReference type="FunFam" id="3.40.50.720:FF:000095">
    <property type="entry name" value="NADP-dependent malic enzyme"/>
    <property type="match status" value="1"/>
</dbReference>
<dbReference type="Gene3D" id="3.40.50.10380">
    <property type="entry name" value="Malic enzyme, N-terminal domain"/>
    <property type="match status" value="1"/>
</dbReference>
<evidence type="ECO:0000256" key="3">
    <source>
        <dbReference type="ARBA" id="ARBA00022723"/>
    </source>
</evidence>
<dbReference type="PIRSF" id="PIRSF000106">
    <property type="entry name" value="ME"/>
    <property type="match status" value="1"/>
</dbReference>
<dbReference type="GO" id="GO:0004473">
    <property type="term" value="F:malate dehydrogenase (decarboxylating) (NADP+) activity"/>
    <property type="evidence" value="ECO:0007669"/>
    <property type="project" value="UniProtKB-EC"/>
</dbReference>
<evidence type="ECO:0000259" key="13">
    <source>
        <dbReference type="SMART" id="SM01274"/>
    </source>
</evidence>
<keyword evidence="15" id="KW-1185">Reference proteome</keyword>
<dbReference type="GO" id="GO:0046872">
    <property type="term" value="F:metal ion binding"/>
    <property type="evidence" value="ECO:0007669"/>
    <property type="project" value="UniProtKB-KW"/>
</dbReference>
<dbReference type="InterPro" id="IPR046346">
    <property type="entry name" value="Aminoacid_DH-like_N_sf"/>
</dbReference>
<dbReference type="GO" id="GO:0051287">
    <property type="term" value="F:NAD binding"/>
    <property type="evidence" value="ECO:0007669"/>
    <property type="project" value="InterPro"/>
</dbReference>
<dbReference type="RefSeq" id="WP_011329368.1">
    <property type="nucleotide sequence ID" value="NZ_BJXZ01000028.1"/>
</dbReference>
<feature type="binding site" evidence="11">
    <location>
        <position position="136"/>
    </location>
    <ligand>
        <name>a divalent metal cation</name>
        <dbReference type="ChEBI" id="CHEBI:60240"/>
    </ligand>
</feature>
<proteinExistence type="inferred from homology"/>
<dbReference type="Pfam" id="PF00390">
    <property type="entry name" value="malic"/>
    <property type="match status" value="1"/>
</dbReference>
<feature type="binding site" evidence="10">
    <location>
        <position position="316"/>
    </location>
    <ligand>
        <name>(S)-malate</name>
        <dbReference type="ChEBI" id="CHEBI:15589"/>
    </ligand>
</feature>
<comment type="catalytic activity">
    <reaction evidence="8">
        <text>oxaloacetate + H(+) = pyruvate + CO2</text>
        <dbReference type="Rhea" id="RHEA:15641"/>
        <dbReference type="ChEBI" id="CHEBI:15361"/>
        <dbReference type="ChEBI" id="CHEBI:15378"/>
        <dbReference type="ChEBI" id="CHEBI:16452"/>
        <dbReference type="ChEBI" id="CHEBI:16526"/>
        <dbReference type="EC" id="1.1.1.40"/>
    </reaction>
</comment>
<evidence type="ECO:0000256" key="1">
    <source>
        <dbReference type="ARBA" id="ARBA00001936"/>
    </source>
</evidence>
<dbReference type="InterPro" id="IPR037062">
    <property type="entry name" value="Malic_N_dom_sf"/>
</dbReference>
<reference evidence="14 15" key="1">
    <citation type="submission" date="2015-03" db="EMBL/GenBank/DDBJ databases">
        <authorList>
            <person name="Xie B.-B."/>
            <person name="Rong J.-C."/>
            <person name="Qin Q.-L."/>
            <person name="Zhang Y.-Z."/>
        </authorList>
    </citation>
    <scope>NUCLEOTIDE SEQUENCE [LARGE SCALE GENOMIC DNA]</scope>
    <source>
        <strain evidence="14 15">KMM 661</strain>
    </source>
</reference>
<evidence type="ECO:0000313" key="14">
    <source>
        <dbReference type="EMBL" id="ASM55369.1"/>
    </source>
</evidence>
<dbReference type="InterPro" id="IPR001891">
    <property type="entry name" value="Malic_OxRdtase"/>
</dbReference>
<dbReference type="InterPro" id="IPR045213">
    <property type="entry name" value="Malic_NAD-bd_bact_type"/>
</dbReference>
<dbReference type="InterPro" id="IPR012301">
    <property type="entry name" value="Malic_N_dom"/>
</dbReference>
<evidence type="ECO:0000256" key="4">
    <source>
        <dbReference type="ARBA" id="ARBA00023002"/>
    </source>
</evidence>
<dbReference type="CDD" id="cd05311">
    <property type="entry name" value="NAD_bind_2_malic_enz"/>
    <property type="match status" value="1"/>
</dbReference>
<evidence type="ECO:0000313" key="15">
    <source>
        <dbReference type="Proteomes" id="UP000198329"/>
    </source>
</evidence>
<dbReference type="InterPro" id="IPR015884">
    <property type="entry name" value="Malic_enzyme_CS"/>
</dbReference>
<evidence type="ECO:0000256" key="9">
    <source>
        <dbReference type="PIRSR" id="PIRSR000106-1"/>
    </source>
</evidence>
<feature type="domain" description="Malic enzyme NAD-binding" evidence="12">
    <location>
        <begin position="162"/>
        <end position="398"/>
    </location>
</feature>
<evidence type="ECO:0000256" key="7">
    <source>
        <dbReference type="ARBA" id="ARBA00050924"/>
    </source>
</evidence>
<organism evidence="14 15">
    <name type="scientific">Pseudoalteromonas nigrifaciens</name>
    <dbReference type="NCBI Taxonomy" id="28109"/>
    <lineage>
        <taxon>Bacteria</taxon>
        <taxon>Pseudomonadati</taxon>
        <taxon>Pseudomonadota</taxon>
        <taxon>Gammaproteobacteria</taxon>
        <taxon>Alteromonadales</taxon>
        <taxon>Pseudoalteromonadaceae</taxon>
        <taxon>Pseudoalteromonas</taxon>
    </lineage>
</organism>
<comment type="cofactor">
    <cofactor evidence="1">
        <name>Mn(2+)</name>
        <dbReference type="ChEBI" id="CHEBI:29035"/>
    </cofactor>
</comment>
<evidence type="ECO:0000256" key="11">
    <source>
        <dbReference type="PIRSR" id="PIRSR000106-3"/>
    </source>
</evidence>
<evidence type="ECO:0000256" key="6">
    <source>
        <dbReference type="ARBA" id="ARBA00040273"/>
    </source>
</evidence>
<dbReference type="PROSITE" id="PS00331">
    <property type="entry name" value="MALIC_ENZYMES"/>
    <property type="match status" value="1"/>
</dbReference>
<dbReference type="InterPro" id="IPR012302">
    <property type="entry name" value="Malic_NAD-bd"/>
</dbReference>
<dbReference type="EC" id="1.1.1.40" evidence="5"/>
<comment type="cofactor">
    <cofactor evidence="11">
        <name>Mg(2+)</name>
        <dbReference type="ChEBI" id="CHEBI:18420"/>
    </cofactor>
    <cofactor evidence="11">
        <name>Mn(2+)</name>
        <dbReference type="ChEBI" id="CHEBI:29035"/>
    </cofactor>
    <text evidence="11">Divalent metal cations. Prefers magnesium or manganese.</text>
</comment>
<dbReference type="SMART" id="SM01274">
    <property type="entry name" value="malic"/>
    <property type="match status" value="1"/>
</dbReference>
<feature type="binding site" evidence="10">
    <location>
        <position position="285"/>
    </location>
    <ligand>
        <name>(S)-malate</name>
        <dbReference type="ChEBI" id="CHEBI:15589"/>
    </ligand>
</feature>
<dbReference type="SUPFAM" id="SSF51735">
    <property type="entry name" value="NAD(P)-binding Rossmann-fold domains"/>
    <property type="match status" value="1"/>
</dbReference>
<dbReference type="KEGG" id="png:PNIG_a3477"/>
<dbReference type="PANTHER" id="PTHR43237:SF4">
    <property type="entry name" value="NADP-DEPENDENT MALIC ENZYME"/>
    <property type="match status" value="1"/>
</dbReference>
<gene>
    <name evidence="14" type="primary">maeB</name>
    <name evidence="14" type="ORF">PNIG_a3477</name>
</gene>
<feature type="active site" description="Proton acceptor" evidence="9">
    <location>
        <position position="93"/>
    </location>
</feature>
<name>A0AAC9XZ10_9GAMM</name>
<evidence type="ECO:0000256" key="10">
    <source>
        <dbReference type="PIRSR" id="PIRSR000106-2"/>
    </source>
</evidence>
<evidence type="ECO:0000256" key="5">
    <source>
        <dbReference type="ARBA" id="ARBA00038964"/>
    </source>
</evidence>
<dbReference type="Gene3D" id="3.40.50.720">
    <property type="entry name" value="NAD(P)-binding Rossmann-like Domain"/>
    <property type="match status" value="1"/>
</dbReference>